<keyword evidence="2" id="KW-0812">Transmembrane</keyword>
<protein>
    <submittedName>
        <fullName evidence="3">Uncharacterized protein</fullName>
    </submittedName>
</protein>
<dbReference type="EMBL" id="JASCXX010000002">
    <property type="protein sequence ID" value="MDI6447932.1"/>
    <property type="molecule type" value="Genomic_DNA"/>
</dbReference>
<evidence type="ECO:0000256" key="2">
    <source>
        <dbReference type="SAM" id="Phobius"/>
    </source>
</evidence>
<accession>A0AAW6TRX1</accession>
<dbReference type="RefSeq" id="WP_349243343.1">
    <property type="nucleotide sequence ID" value="NZ_JASCXX010000002.1"/>
</dbReference>
<keyword evidence="2" id="KW-1133">Transmembrane helix</keyword>
<feature type="region of interest" description="Disordered" evidence="1">
    <location>
        <begin position="53"/>
        <end position="163"/>
    </location>
</feature>
<sequence>MKQGNTFVTAILAAAVLLAACGIGLLIRQVRLGRLDPPSEPVAESAVMALPEAPAANQPKAEELAEVGGLTEEQSPQRHDAPRAQLRSQRREPGRVPHLSPEELDEISRKWSQMTEEERQAFRSALSRTRSANQPERTVPADANVPATNEPNATAGNAGQHAK</sequence>
<organism evidence="3 4">
    <name type="scientific">Anaerobaca lacustris</name>
    <dbReference type="NCBI Taxonomy" id="3044600"/>
    <lineage>
        <taxon>Bacteria</taxon>
        <taxon>Pseudomonadati</taxon>
        <taxon>Planctomycetota</taxon>
        <taxon>Phycisphaerae</taxon>
        <taxon>Sedimentisphaerales</taxon>
        <taxon>Anaerobacaceae</taxon>
        <taxon>Anaerobaca</taxon>
    </lineage>
</organism>
<gene>
    <name evidence="3" type="ORF">QJ522_02655</name>
</gene>
<proteinExistence type="predicted"/>
<evidence type="ECO:0000313" key="3">
    <source>
        <dbReference type="EMBL" id="MDI6447932.1"/>
    </source>
</evidence>
<feature type="compositionally biased region" description="Polar residues" evidence="1">
    <location>
        <begin position="126"/>
        <end position="136"/>
    </location>
</feature>
<feature type="transmembrane region" description="Helical" evidence="2">
    <location>
        <begin position="6"/>
        <end position="27"/>
    </location>
</feature>
<keyword evidence="2" id="KW-0472">Membrane</keyword>
<dbReference type="Proteomes" id="UP001431776">
    <property type="component" value="Unassembled WGS sequence"/>
</dbReference>
<comment type="caution">
    <text evidence="3">The sequence shown here is derived from an EMBL/GenBank/DDBJ whole genome shotgun (WGS) entry which is preliminary data.</text>
</comment>
<feature type="compositionally biased region" description="Polar residues" evidence="1">
    <location>
        <begin position="146"/>
        <end position="157"/>
    </location>
</feature>
<name>A0AAW6TRX1_9BACT</name>
<reference evidence="3" key="1">
    <citation type="submission" date="2023-05" db="EMBL/GenBank/DDBJ databases">
        <title>Anaerotaeda fermentans gen. nov., sp. nov., a novel anaerobic planctomycete of the new family within the order Sedimentisphaerales isolated from Taman Peninsula, Russia.</title>
        <authorList>
            <person name="Khomyakova M.A."/>
            <person name="Merkel A.Y."/>
            <person name="Slobodkin A.I."/>
        </authorList>
    </citation>
    <scope>NUCLEOTIDE SEQUENCE</scope>
    <source>
        <strain evidence="3">M17dextr</strain>
    </source>
</reference>
<dbReference type="PROSITE" id="PS51257">
    <property type="entry name" value="PROKAR_LIPOPROTEIN"/>
    <property type="match status" value="1"/>
</dbReference>
<evidence type="ECO:0000313" key="4">
    <source>
        <dbReference type="Proteomes" id="UP001431776"/>
    </source>
</evidence>
<keyword evidence="4" id="KW-1185">Reference proteome</keyword>
<evidence type="ECO:0000256" key="1">
    <source>
        <dbReference type="SAM" id="MobiDB-lite"/>
    </source>
</evidence>
<dbReference type="AlphaFoldDB" id="A0AAW6TRX1"/>